<protein>
    <submittedName>
        <fullName evidence="1">Uncharacterized protein</fullName>
    </submittedName>
</protein>
<dbReference type="AlphaFoldDB" id="A0AAW1RIJ2"/>
<dbReference type="Proteomes" id="UP001485043">
    <property type="component" value="Unassembled WGS sequence"/>
</dbReference>
<reference evidence="1 2" key="1">
    <citation type="journal article" date="2024" name="Nat. Commun.">
        <title>Phylogenomics reveals the evolutionary origins of lichenization in chlorophyte algae.</title>
        <authorList>
            <person name="Puginier C."/>
            <person name="Libourel C."/>
            <person name="Otte J."/>
            <person name="Skaloud P."/>
            <person name="Haon M."/>
            <person name="Grisel S."/>
            <person name="Petersen M."/>
            <person name="Berrin J.G."/>
            <person name="Delaux P.M."/>
            <person name="Dal Grande F."/>
            <person name="Keller J."/>
        </authorList>
    </citation>
    <scope>NUCLEOTIDE SEQUENCE [LARGE SCALE GENOMIC DNA]</scope>
    <source>
        <strain evidence="1 2">SAG 2523</strain>
    </source>
</reference>
<name>A0AAW1RIJ2_9CHLO</name>
<sequence>MTLVAAQLWAAASKSRPPLRQYLPHPVSELSLQSWSPSHSIALSAQRARAHFIVLFNSIRSASELSRIARSARSSCQPSKTSSAVRSSPGRLVKPTCRSASVMVALTARVAAVSFALMLGSAVVDCRPARQLLQSTAGPLLAPGYFGTTNSSGTFTCESVCASSADQATNSRPMHDTYFQVPALNLANSVCAVSTGASYVSGWMSRGGPPACSVVVNGTAASVTSEPTAADGAGSTCVTNENGVASTTTDFSIAQIRATVTPTFETVVHLGSL</sequence>
<evidence type="ECO:0000313" key="2">
    <source>
        <dbReference type="Proteomes" id="UP001485043"/>
    </source>
</evidence>
<proteinExistence type="predicted"/>
<dbReference type="EMBL" id="JALJOV010002159">
    <property type="protein sequence ID" value="KAK9833502.1"/>
    <property type="molecule type" value="Genomic_DNA"/>
</dbReference>
<accession>A0AAW1RIJ2</accession>
<keyword evidence="2" id="KW-1185">Reference proteome</keyword>
<organism evidence="1 2">
    <name type="scientific">Apatococcus fuscideae</name>
    <dbReference type="NCBI Taxonomy" id="2026836"/>
    <lineage>
        <taxon>Eukaryota</taxon>
        <taxon>Viridiplantae</taxon>
        <taxon>Chlorophyta</taxon>
        <taxon>core chlorophytes</taxon>
        <taxon>Trebouxiophyceae</taxon>
        <taxon>Chlorellales</taxon>
        <taxon>Chlorellaceae</taxon>
        <taxon>Apatococcus</taxon>
    </lineage>
</organism>
<evidence type="ECO:0000313" key="1">
    <source>
        <dbReference type="EMBL" id="KAK9833502.1"/>
    </source>
</evidence>
<comment type="caution">
    <text evidence="1">The sequence shown here is derived from an EMBL/GenBank/DDBJ whole genome shotgun (WGS) entry which is preliminary data.</text>
</comment>
<gene>
    <name evidence="1" type="ORF">WJX84_001317</name>
</gene>